<evidence type="ECO:0000313" key="2">
    <source>
        <dbReference type="EMBL" id="KAK7807562.1"/>
    </source>
</evidence>
<dbReference type="EMBL" id="JBBHLL010000268">
    <property type="protein sequence ID" value="KAK7807562.1"/>
    <property type="molecule type" value="Genomic_DNA"/>
</dbReference>
<dbReference type="PANTHER" id="PTHR31353">
    <property type="entry name" value="FAM98"/>
    <property type="match status" value="1"/>
</dbReference>
<dbReference type="PANTHER" id="PTHR31353:SF9">
    <property type="entry name" value="PROTEIN FAM98A"/>
    <property type="match status" value="1"/>
</dbReference>
<comment type="caution">
    <text evidence="2">The sequence shown here is derived from an EMBL/GenBank/DDBJ whole genome shotgun (WGS) entry which is preliminary data.</text>
</comment>
<dbReference type="GO" id="GO:0072669">
    <property type="term" value="C:tRNA-splicing ligase complex"/>
    <property type="evidence" value="ECO:0007669"/>
    <property type="project" value="TreeGrafter"/>
</dbReference>
<dbReference type="AlphaFoldDB" id="A0AAW0HZW2"/>
<accession>A0AAW0HZW2</accession>
<protein>
    <recommendedName>
        <fullName evidence="4">Protein FAM98A</fullName>
    </recommendedName>
</protein>
<evidence type="ECO:0000313" key="3">
    <source>
        <dbReference type="Proteomes" id="UP001488838"/>
    </source>
</evidence>
<gene>
    <name evidence="2" type="ORF">U0070_012460</name>
</gene>
<organism evidence="2 3">
    <name type="scientific">Myodes glareolus</name>
    <name type="common">Bank vole</name>
    <name type="synonym">Clethrionomys glareolus</name>
    <dbReference type="NCBI Taxonomy" id="447135"/>
    <lineage>
        <taxon>Eukaryota</taxon>
        <taxon>Metazoa</taxon>
        <taxon>Chordata</taxon>
        <taxon>Craniata</taxon>
        <taxon>Vertebrata</taxon>
        <taxon>Euteleostomi</taxon>
        <taxon>Mammalia</taxon>
        <taxon>Eutheria</taxon>
        <taxon>Euarchontoglires</taxon>
        <taxon>Glires</taxon>
        <taxon>Rodentia</taxon>
        <taxon>Myomorpha</taxon>
        <taxon>Muroidea</taxon>
        <taxon>Cricetidae</taxon>
        <taxon>Arvicolinae</taxon>
        <taxon>Myodes</taxon>
    </lineage>
</organism>
<dbReference type="Proteomes" id="UP001488838">
    <property type="component" value="Unassembled WGS sequence"/>
</dbReference>
<evidence type="ECO:0000256" key="1">
    <source>
        <dbReference type="ARBA" id="ARBA00007218"/>
    </source>
</evidence>
<dbReference type="InterPro" id="IPR018797">
    <property type="entry name" value="FAM98"/>
</dbReference>
<comment type="similarity">
    <text evidence="1">Belongs to the FAM98 family.</text>
</comment>
<reference evidence="2 3" key="1">
    <citation type="journal article" date="2023" name="bioRxiv">
        <title>Conserved and derived expression patterns and positive selection on dental genes reveal complex evolutionary context of ever-growing rodent molars.</title>
        <authorList>
            <person name="Calamari Z.T."/>
            <person name="Song A."/>
            <person name="Cohen E."/>
            <person name="Akter M."/>
            <person name="Roy R.D."/>
            <person name="Hallikas O."/>
            <person name="Christensen M.M."/>
            <person name="Li P."/>
            <person name="Marangoni P."/>
            <person name="Jernvall J."/>
            <person name="Klein O.D."/>
        </authorList>
    </citation>
    <scope>NUCLEOTIDE SEQUENCE [LARGE SCALE GENOMIC DNA]</scope>
    <source>
        <strain evidence="2">V071</strain>
    </source>
</reference>
<sequence length="549" mass="60188">MRSAETEAPAVDLEVPGKERMRECTRCRREGSLTTRKFEYHSSMECDLMETDILESLEDLGYKGPLLDDGALSQAVSAGATSPEFTKLCAWLVSELRVLCKLEENVQATNSPSEAEEFQLEVSGLLGEMNCPYPSLTSGDVTKRLLVQKNCLLLLTYLISELEAARMLCVNAPPKKAQEGGGSEVFRELKGICIALGMSKPPANITMFQFFSGIEKKLKETLAKVPPNHVGKPLLKKPMGPAHWEKIEAINQAIANEYEVRRKLLIKRLDVTVQSFGWSDRAKSQTEKLAKVYQPKRSVLSPKGSISVAHLLAARQDLSKILRTSSGSIREKTACAINKRCHHGKKDKMAPSSKQEAEEEGEVVMNIPHMEDEEVMNKEGEVDVVAMTMAAEGEEEEINIKEAGQMEGVEVEVPTRMVVIEIQVSSLVATTVATVVAIKVVVMVVSKHLHIQEAGTRVVDTSRRIDTKMVDTMGIAAVVVGEEVVEGAGVDVEAREEAGAEEEARVITKGASLNSISNMEAISTVILDLGKEDIILVEATEIYILLELK</sequence>
<keyword evidence="3" id="KW-1185">Reference proteome</keyword>
<name>A0AAW0HZW2_MYOGA</name>
<evidence type="ECO:0008006" key="4">
    <source>
        <dbReference type="Google" id="ProtNLM"/>
    </source>
</evidence>
<dbReference type="Pfam" id="PF10239">
    <property type="entry name" value="DUF2465"/>
    <property type="match status" value="1"/>
</dbReference>
<proteinExistence type="inferred from homology"/>